<dbReference type="InterPro" id="IPR005151">
    <property type="entry name" value="Tail-specific_protease"/>
</dbReference>
<evidence type="ECO:0000313" key="3">
    <source>
        <dbReference type="Proteomes" id="UP001597011"/>
    </source>
</evidence>
<keyword evidence="3" id="KW-1185">Reference proteome</keyword>
<dbReference type="PANTHER" id="PTHR32060:SF22">
    <property type="entry name" value="CARBOXYL-TERMINAL-PROCESSING PEPTIDASE 3, CHLOROPLASTIC"/>
    <property type="match status" value="1"/>
</dbReference>
<dbReference type="EMBL" id="JBHTIB010000012">
    <property type="protein sequence ID" value="MFD0835825.1"/>
    <property type="molecule type" value="Genomic_DNA"/>
</dbReference>
<protein>
    <submittedName>
        <fullName evidence="2">S41 family peptidase</fullName>
        <ecNumber evidence="2">3.4.-.-</ecNumber>
    </submittedName>
</protein>
<dbReference type="InterPro" id="IPR029045">
    <property type="entry name" value="ClpP/crotonase-like_dom_sf"/>
</dbReference>
<dbReference type="Pfam" id="PF03572">
    <property type="entry name" value="Peptidase_S41"/>
    <property type="match status" value="1"/>
</dbReference>
<dbReference type="GO" id="GO:0016787">
    <property type="term" value="F:hydrolase activity"/>
    <property type="evidence" value="ECO:0007669"/>
    <property type="project" value="UniProtKB-KW"/>
</dbReference>
<dbReference type="Proteomes" id="UP001597011">
    <property type="component" value="Unassembled WGS sequence"/>
</dbReference>
<organism evidence="2 3">
    <name type="scientific">Mariniflexile aquimaris</name>
    <dbReference type="NCBI Taxonomy" id="881009"/>
    <lineage>
        <taxon>Bacteria</taxon>
        <taxon>Pseudomonadati</taxon>
        <taxon>Bacteroidota</taxon>
        <taxon>Flavobacteriia</taxon>
        <taxon>Flavobacteriales</taxon>
        <taxon>Flavobacteriaceae</taxon>
        <taxon>Mariniflexile</taxon>
    </lineage>
</organism>
<accession>A0ABW3BSD3</accession>
<dbReference type="PROSITE" id="PS51257">
    <property type="entry name" value="PROKAR_LIPOPROTEIN"/>
    <property type="match status" value="1"/>
</dbReference>
<dbReference type="RefSeq" id="WP_379941286.1">
    <property type="nucleotide sequence ID" value="NZ_JBHTIB010000012.1"/>
</dbReference>
<dbReference type="Gene3D" id="3.90.226.10">
    <property type="entry name" value="2-enoyl-CoA Hydratase, Chain A, domain 1"/>
    <property type="match status" value="1"/>
</dbReference>
<feature type="domain" description="Tail specific protease" evidence="1">
    <location>
        <begin position="286"/>
        <end position="501"/>
    </location>
</feature>
<dbReference type="SUPFAM" id="SSF52096">
    <property type="entry name" value="ClpP/crotonase"/>
    <property type="match status" value="1"/>
</dbReference>
<dbReference type="EC" id="3.4.-.-" evidence="2"/>
<sequence>MKKIIGFVFVLMLVGSCKSVSKYNEQIARLHPIKDLHADIDKVYGQLQKNHPKLYQYTPKEVLDFKFDSLKKSITTPINSREFYKKLAPVVANVRQGHISVGSASKQFTNKERKKLKKQKFEFYDLEFGYLNNALWVLKTKGEDSTLIGSEVVKIDHENINDLIDVYKTRFASDGYNKTLHNRLVGNAFSTLYFKDKGYLDSLNVTFKLKDSLFSRTLKRVEKEKKKDSIATDSLKSIAKIKLTASEKKQNRKVAKQNRRFKRIHGFINKHDGYTRNFQFLEDSTVAYMKIKSFSNGNYRKFYKESFKTIDSLQTKNLIIDLRDNGGGRIAEIDFLYAYLTTQNYKLIEESEVNSRLPYFNYLMGNTTPFILKASSVILSPLIIAQNLIKTKKKDQKIYYKLRFSKEKEPNPLNYKGNLYVLINGNSFSASSLLSTHLKATKRAVFVGEETGGAYNGCVAGIYKIYQVPNSKLKIRMGLMQIETPFKQDPDGYGVKPDVEIVPLIDDRKLHKDPELNWVLHAIKTDANLKETTSKI</sequence>
<reference evidence="3" key="1">
    <citation type="journal article" date="2019" name="Int. J. Syst. Evol. Microbiol.">
        <title>The Global Catalogue of Microorganisms (GCM) 10K type strain sequencing project: providing services to taxonomists for standard genome sequencing and annotation.</title>
        <authorList>
            <consortium name="The Broad Institute Genomics Platform"/>
            <consortium name="The Broad Institute Genome Sequencing Center for Infectious Disease"/>
            <person name="Wu L."/>
            <person name="Ma J."/>
        </authorList>
    </citation>
    <scope>NUCLEOTIDE SEQUENCE [LARGE SCALE GENOMIC DNA]</scope>
    <source>
        <strain evidence="3">CCUG 60529</strain>
    </source>
</reference>
<dbReference type="PANTHER" id="PTHR32060">
    <property type="entry name" value="TAIL-SPECIFIC PROTEASE"/>
    <property type="match status" value="1"/>
</dbReference>
<comment type="caution">
    <text evidence="2">The sequence shown here is derived from an EMBL/GenBank/DDBJ whole genome shotgun (WGS) entry which is preliminary data.</text>
</comment>
<gene>
    <name evidence="2" type="ORF">ACFQ0I_08630</name>
</gene>
<evidence type="ECO:0000259" key="1">
    <source>
        <dbReference type="Pfam" id="PF03572"/>
    </source>
</evidence>
<evidence type="ECO:0000313" key="2">
    <source>
        <dbReference type="EMBL" id="MFD0835825.1"/>
    </source>
</evidence>
<keyword evidence="2" id="KW-0378">Hydrolase</keyword>
<proteinExistence type="predicted"/>
<name>A0ABW3BSD3_9FLAO</name>